<name>A6DI25_9BACT</name>
<dbReference type="CDD" id="cd07316">
    <property type="entry name" value="terB_like_DjlA"/>
    <property type="match status" value="1"/>
</dbReference>
<dbReference type="InterPro" id="IPR036869">
    <property type="entry name" value="J_dom_sf"/>
</dbReference>
<dbReference type="STRING" id="313628.LNTAR_08919"/>
<keyword evidence="3" id="KW-0346">Stress response</keyword>
<dbReference type="SUPFAM" id="SSF46565">
    <property type="entry name" value="Chaperone J-domain"/>
    <property type="match status" value="1"/>
</dbReference>
<comment type="caution">
    <text evidence="3">The sequence shown here is derived from an EMBL/GenBank/DDBJ whole genome shotgun (WGS) entry which is preliminary data.</text>
</comment>
<dbReference type="NCBIfam" id="NF006948">
    <property type="entry name" value="PRK09430.1"/>
    <property type="match status" value="1"/>
</dbReference>
<dbReference type="AlphaFoldDB" id="A6DI25"/>
<dbReference type="InterPro" id="IPR001623">
    <property type="entry name" value="DnaJ_domain"/>
</dbReference>
<evidence type="ECO:0000313" key="3">
    <source>
        <dbReference type="EMBL" id="EDM28679.1"/>
    </source>
</evidence>
<dbReference type="PRINTS" id="PR00625">
    <property type="entry name" value="JDOMAIN"/>
</dbReference>
<dbReference type="OrthoDB" id="9782583at2"/>
<dbReference type="InterPro" id="IPR029024">
    <property type="entry name" value="TerB-like"/>
</dbReference>
<dbReference type="Gene3D" id="1.10.287.110">
    <property type="entry name" value="DnaJ domain"/>
    <property type="match status" value="1"/>
</dbReference>
<dbReference type="eggNOG" id="COG1076">
    <property type="taxonomic scope" value="Bacteria"/>
</dbReference>
<keyword evidence="1" id="KW-1133">Transmembrane helix</keyword>
<dbReference type="Pfam" id="PF00226">
    <property type="entry name" value="DnaJ"/>
    <property type="match status" value="1"/>
</dbReference>
<dbReference type="InterPro" id="IPR007791">
    <property type="entry name" value="DjlA_N"/>
</dbReference>
<reference evidence="3 4" key="1">
    <citation type="journal article" date="2010" name="J. Bacteriol.">
        <title>Genome sequence of Lentisphaera araneosa HTCC2155T, the type species of the order Lentisphaerales in the phylum Lentisphaerae.</title>
        <authorList>
            <person name="Thrash J.C."/>
            <person name="Cho J.C."/>
            <person name="Vergin K.L."/>
            <person name="Morris R.M."/>
            <person name="Giovannoni S.J."/>
        </authorList>
    </citation>
    <scope>NUCLEOTIDE SEQUENCE [LARGE SCALE GENOMIC DNA]</scope>
    <source>
        <strain evidence="3 4">HTCC2155</strain>
    </source>
</reference>
<sequence>MSWFGKITGGTLGFMMGGPLGAIAGAALGHSLFDADSQDQPRRITSREEQEMIFFVSVFTLVGKMAKADGKITQDEINFIEHFMANQLKLGLKQREYAISIVRASKDDNTPIEDYLKQFAQVFPHSDMHFMLYEVLFTVAMADGHIHPEEEALLRKISPYLKVQRNIFEAMQARFKGGSSKRSSASELANHYKVLDCTPEMSDAEIKKIYRKKCREFHPDTLASRGLSEEFMELANNEIVKINEAYEAIKKSRN</sequence>
<dbReference type="RefSeq" id="WP_007277558.1">
    <property type="nucleotide sequence ID" value="NZ_ABCK01000004.1"/>
</dbReference>
<dbReference type="Proteomes" id="UP000004947">
    <property type="component" value="Unassembled WGS sequence"/>
</dbReference>
<dbReference type="Gene3D" id="1.10.3680.10">
    <property type="entry name" value="TerB-like"/>
    <property type="match status" value="1"/>
</dbReference>
<dbReference type="CDD" id="cd06257">
    <property type="entry name" value="DnaJ"/>
    <property type="match status" value="1"/>
</dbReference>
<evidence type="ECO:0000259" key="2">
    <source>
        <dbReference type="PROSITE" id="PS50076"/>
    </source>
</evidence>
<feature type="transmembrane region" description="Helical" evidence="1">
    <location>
        <begin position="12"/>
        <end position="33"/>
    </location>
</feature>
<dbReference type="EMBL" id="ABCK01000004">
    <property type="protein sequence ID" value="EDM28679.1"/>
    <property type="molecule type" value="Genomic_DNA"/>
</dbReference>
<dbReference type="SMART" id="SM00271">
    <property type="entry name" value="DnaJ"/>
    <property type="match status" value="1"/>
</dbReference>
<protein>
    <submittedName>
        <fullName evidence="3">Heat shock protein DnaJ-like protein</fullName>
    </submittedName>
</protein>
<dbReference type="Pfam" id="PF05099">
    <property type="entry name" value="TerB"/>
    <property type="match status" value="1"/>
</dbReference>
<feature type="domain" description="J" evidence="2">
    <location>
        <begin position="190"/>
        <end position="254"/>
    </location>
</feature>
<gene>
    <name evidence="3" type="ORF">LNTAR_08919</name>
</gene>
<dbReference type="SUPFAM" id="SSF158682">
    <property type="entry name" value="TerB-like"/>
    <property type="match status" value="1"/>
</dbReference>
<keyword evidence="1" id="KW-0472">Membrane</keyword>
<evidence type="ECO:0000256" key="1">
    <source>
        <dbReference type="SAM" id="Phobius"/>
    </source>
</evidence>
<keyword evidence="1" id="KW-0812">Transmembrane</keyword>
<proteinExistence type="predicted"/>
<accession>A6DI25</accession>
<organism evidence="3 4">
    <name type="scientific">Lentisphaera araneosa HTCC2155</name>
    <dbReference type="NCBI Taxonomy" id="313628"/>
    <lineage>
        <taxon>Bacteria</taxon>
        <taxon>Pseudomonadati</taxon>
        <taxon>Lentisphaerota</taxon>
        <taxon>Lentisphaeria</taxon>
        <taxon>Lentisphaerales</taxon>
        <taxon>Lentisphaeraceae</taxon>
        <taxon>Lentisphaera</taxon>
    </lineage>
</organism>
<dbReference type="PROSITE" id="PS50076">
    <property type="entry name" value="DNAJ_2"/>
    <property type="match status" value="1"/>
</dbReference>
<evidence type="ECO:0000313" key="4">
    <source>
        <dbReference type="Proteomes" id="UP000004947"/>
    </source>
</evidence>
<keyword evidence="4" id="KW-1185">Reference proteome</keyword>